<dbReference type="Proteomes" id="UP001364617">
    <property type="component" value="Unassembled WGS sequence"/>
</dbReference>
<dbReference type="EMBL" id="JAYKXH010000007">
    <property type="protein sequence ID" value="KAK7162442.1"/>
    <property type="molecule type" value="Genomic_DNA"/>
</dbReference>
<keyword evidence="2" id="KW-1185">Reference proteome</keyword>
<gene>
    <name evidence="1" type="ORF">R3I93_006674</name>
</gene>
<name>A0AAN9D796_9TELE</name>
<organism evidence="1 2">
    <name type="scientific">Phoxinus phoxinus</name>
    <name type="common">Eurasian minnow</name>
    <dbReference type="NCBI Taxonomy" id="58324"/>
    <lineage>
        <taxon>Eukaryota</taxon>
        <taxon>Metazoa</taxon>
        <taxon>Chordata</taxon>
        <taxon>Craniata</taxon>
        <taxon>Vertebrata</taxon>
        <taxon>Euteleostomi</taxon>
        <taxon>Actinopterygii</taxon>
        <taxon>Neopterygii</taxon>
        <taxon>Teleostei</taxon>
        <taxon>Ostariophysi</taxon>
        <taxon>Cypriniformes</taxon>
        <taxon>Leuciscidae</taxon>
        <taxon>Phoxininae</taxon>
        <taxon>Phoxinus</taxon>
    </lineage>
</organism>
<proteinExistence type="predicted"/>
<dbReference type="AlphaFoldDB" id="A0AAN9D796"/>
<accession>A0AAN9D796</accession>
<evidence type="ECO:0000313" key="1">
    <source>
        <dbReference type="EMBL" id="KAK7162442.1"/>
    </source>
</evidence>
<comment type="caution">
    <text evidence="1">The sequence shown here is derived from an EMBL/GenBank/DDBJ whole genome shotgun (WGS) entry which is preliminary data.</text>
</comment>
<evidence type="ECO:0000313" key="2">
    <source>
        <dbReference type="Proteomes" id="UP001364617"/>
    </source>
</evidence>
<sequence length="90" mass="10226">MVKLFNIAYFIAKEEAAFTMFPKLTIPGPRLHQFMDEVGAGSTWQGVQISRTNADDDNLKNLKLRLTNSFCEFAFQKSGDRRSEGNLHTL</sequence>
<reference evidence="1 2" key="1">
    <citation type="submission" date="2024-02" db="EMBL/GenBank/DDBJ databases">
        <title>Chromosome-level genome assembly of the Eurasian Minnow (Phoxinus phoxinus).</title>
        <authorList>
            <person name="Oriowo T.O."/>
            <person name="Martin S."/>
            <person name="Stange M."/>
            <person name="Chrysostomakis Y."/>
            <person name="Brown T."/>
            <person name="Winkler S."/>
            <person name="Kukowka S."/>
            <person name="Myers E.W."/>
            <person name="Bohne A."/>
        </authorList>
    </citation>
    <scope>NUCLEOTIDE SEQUENCE [LARGE SCALE GENOMIC DNA]</scope>
    <source>
        <strain evidence="1">ZFMK-TIS-60720</strain>
        <tissue evidence="1">Whole Organism</tissue>
    </source>
</reference>
<protein>
    <submittedName>
        <fullName evidence="1">Uncharacterized protein</fullName>
    </submittedName>
</protein>